<protein>
    <submittedName>
        <fullName evidence="1">Uncharacterized protein</fullName>
    </submittedName>
</protein>
<accession>A0A2A5T1M4</accession>
<dbReference type="EMBL" id="NBYY01000027">
    <property type="protein sequence ID" value="PCS22062.1"/>
    <property type="molecule type" value="Genomic_DNA"/>
</dbReference>
<dbReference type="Proteomes" id="UP000219020">
    <property type="component" value="Unassembled WGS sequence"/>
</dbReference>
<keyword evidence="2" id="KW-1185">Reference proteome</keyword>
<proteinExistence type="predicted"/>
<organism evidence="1 2">
    <name type="scientific">Candidatus Enterovibrio escicola</name>
    <dbReference type="NCBI Taxonomy" id="1927127"/>
    <lineage>
        <taxon>Bacteria</taxon>
        <taxon>Pseudomonadati</taxon>
        <taxon>Pseudomonadota</taxon>
        <taxon>Gammaproteobacteria</taxon>
        <taxon>Vibrionales</taxon>
        <taxon>Vibrionaceae</taxon>
        <taxon>Enterovibrio</taxon>
    </lineage>
</organism>
<name>A0A2A5T1M4_9GAMM</name>
<evidence type="ECO:0000313" key="1">
    <source>
        <dbReference type="EMBL" id="PCS22062.1"/>
    </source>
</evidence>
<gene>
    <name evidence="1" type="ORF">BTN49_2327</name>
</gene>
<comment type="caution">
    <text evidence="1">The sequence shown here is derived from an EMBL/GenBank/DDBJ whole genome shotgun (WGS) entry which is preliminary data.</text>
</comment>
<evidence type="ECO:0000313" key="2">
    <source>
        <dbReference type="Proteomes" id="UP000219020"/>
    </source>
</evidence>
<sequence>MPLNGVIFQIAELISIPGIRSSWNEAGGYRAMVKSGV</sequence>
<dbReference type="AlphaFoldDB" id="A0A2A5T1M4"/>
<reference evidence="2" key="1">
    <citation type="submission" date="2017-04" db="EMBL/GenBank/DDBJ databases">
        <title>Genome evolution of the luminous symbionts of deep sea anglerfish.</title>
        <authorList>
            <person name="Hendry T.A."/>
        </authorList>
    </citation>
    <scope>NUCLEOTIDE SEQUENCE [LARGE SCALE GENOMIC DNA]</scope>
</reference>